<feature type="domain" description="Reverse transcriptase" evidence="1">
    <location>
        <begin position="82"/>
        <end position="335"/>
    </location>
</feature>
<dbReference type="OMA" id="CAKAFEI"/>
<evidence type="ECO:0000313" key="2">
    <source>
        <dbReference type="EMBL" id="EEB16088.1"/>
    </source>
</evidence>
<sequence>MTGEFPAEVIAELFPRVALYAFPPAGFAFDRDRDRVTEGEIRILLDAASKKRSAPGPNGVHYRILGRSVEVMCSRLSSLYTACFEEASFPKQWKLANLVLLEKPGRDPSKPGAYRPICLLDVEGKLFERVVASRIIGHMGADGGRNDLSPNQYGFRLCRSTIDALVRMPGSTSSRTSFGGVAIAVSIDIKNAFNTVPWCAIKDGLTSKSVPDCLVSVIGSFLSERKIAYEKPDGTTGRADVFCGVPQGSVLGPVLWNVAYDRVLNRTVLPDGVSLTCYVDDTLLLATGRGWAEVRERAEAGRWRPSGTPVSGCLCRRRKLAGFIVRETRVLATYR</sequence>
<dbReference type="VEuPathDB" id="VectorBase:PHUM403740"/>
<keyword evidence="2" id="KW-0378">Hydrolase</keyword>
<dbReference type="OrthoDB" id="7555069at2759"/>
<gene>
    <name evidence="3" type="primary">8231087</name>
    <name evidence="2" type="ORF">Phum_PHUM403740</name>
</gene>
<proteinExistence type="predicted"/>
<dbReference type="PANTHER" id="PTHR19446">
    <property type="entry name" value="REVERSE TRANSCRIPTASES"/>
    <property type="match status" value="1"/>
</dbReference>
<dbReference type="PROSITE" id="PS50878">
    <property type="entry name" value="RT_POL"/>
    <property type="match status" value="1"/>
</dbReference>
<dbReference type="InterPro" id="IPR043502">
    <property type="entry name" value="DNA/RNA_pol_sf"/>
</dbReference>
<dbReference type="HOGENOM" id="CLU_829787_0_0_1"/>
<keyword evidence="2" id="KW-0808">Transferase</keyword>
<dbReference type="SUPFAM" id="SSF56672">
    <property type="entry name" value="DNA/RNA polymerases"/>
    <property type="match status" value="1"/>
</dbReference>
<evidence type="ECO:0000313" key="3">
    <source>
        <dbReference type="EnsemblMetazoa" id="PHUM403740-PA"/>
    </source>
</evidence>
<dbReference type="CDD" id="cd01650">
    <property type="entry name" value="RT_nLTR_like"/>
    <property type="match status" value="1"/>
</dbReference>
<dbReference type="Proteomes" id="UP000009046">
    <property type="component" value="Unassembled WGS sequence"/>
</dbReference>
<keyword evidence="2" id="KW-0540">Nuclease</keyword>
<reference evidence="3" key="3">
    <citation type="submission" date="2021-02" db="UniProtKB">
        <authorList>
            <consortium name="EnsemblMetazoa"/>
        </authorList>
    </citation>
    <scope>IDENTIFICATION</scope>
    <source>
        <strain evidence="3">USDA</strain>
    </source>
</reference>
<dbReference type="GO" id="GO:0004519">
    <property type="term" value="F:endonuclease activity"/>
    <property type="evidence" value="ECO:0007669"/>
    <property type="project" value="UniProtKB-KW"/>
</dbReference>
<dbReference type="CTD" id="8231087"/>
<evidence type="ECO:0000259" key="1">
    <source>
        <dbReference type="PROSITE" id="PS50878"/>
    </source>
</evidence>
<evidence type="ECO:0000313" key="4">
    <source>
        <dbReference type="Proteomes" id="UP000009046"/>
    </source>
</evidence>
<dbReference type="KEGG" id="phu:Phum_PHUM403740"/>
<dbReference type="EMBL" id="DS235544">
    <property type="protein sequence ID" value="EEB16088.1"/>
    <property type="molecule type" value="Genomic_DNA"/>
</dbReference>
<keyword evidence="2" id="KW-0548">Nucleotidyltransferase</keyword>
<reference evidence="2" key="2">
    <citation type="submission" date="2007-04" db="EMBL/GenBank/DDBJ databases">
        <title>The genome of the human body louse.</title>
        <authorList>
            <consortium name="The Human Body Louse Genome Consortium"/>
            <person name="Kirkness E."/>
            <person name="Walenz B."/>
            <person name="Hass B."/>
            <person name="Bruggner R."/>
            <person name="Strausberg R."/>
        </authorList>
    </citation>
    <scope>NUCLEOTIDE SEQUENCE</scope>
    <source>
        <strain evidence="2">USDA</strain>
    </source>
</reference>
<protein>
    <submittedName>
        <fullName evidence="2 3">Endonuclease/reverse transcriptase, putative</fullName>
        <ecNumber evidence="2">2.7.7.49</ecNumber>
    </submittedName>
</protein>
<accession>E0VRT2</accession>
<dbReference type="InParanoid" id="E0VRT2"/>
<dbReference type="RefSeq" id="XP_002428826.1">
    <property type="nucleotide sequence ID" value="XM_002428781.1"/>
</dbReference>
<name>E0VRT2_PEDHC</name>
<dbReference type="EMBL" id="AAZO01004793">
    <property type="status" value="NOT_ANNOTATED_CDS"/>
    <property type="molecule type" value="Genomic_DNA"/>
</dbReference>
<dbReference type="EnsemblMetazoa" id="PHUM403740-RA">
    <property type="protein sequence ID" value="PHUM403740-PA"/>
    <property type="gene ID" value="PHUM403740"/>
</dbReference>
<dbReference type="EC" id="2.7.7.49" evidence="2"/>
<dbReference type="GeneID" id="8231087"/>
<dbReference type="eggNOG" id="KOG1075">
    <property type="taxonomic scope" value="Eukaryota"/>
</dbReference>
<dbReference type="AlphaFoldDB" id="E0VRT2"/>
<dbReference type="GO" id="GO:0003964">
    <property type="term" value="F:RNA-directed DNA polymerase activity"/>
    <property type="evidence" value="ECO:0007669"/>
    <property type="project" value="UniProtKB-KW"/>
</dbReference>
<keyword evidence="4" id="KW-1185">Reference proteome</keyword>
<dbReference type="Pfam" id="PF00078">
    <property type="entry name" value="RVT_1"/>
    <property type="match status" value="1"/>
</dbReference>
<dbReference type="InterPro" id="IPR000477">
    <property type="entry name" value="RT_dom"/>
</dbReference>
<dbReference type="STRING" id="121224.E0VRT2"/>
<reference evidence="2" key="1">
    <citation type="submission" date="2007-04" db="EMBL/GenBank/DDBJ databases">
        <title>Annotation of Pediculus humanus corporis strain USDA.</title>
        <authorList>
            <person name="Kirkness E."/>
            <person name="Hannick L."/>
            <person name="Hass B."/>
            <person name="Bruggner R."/>
            <person name="Lawson D."/>
            <person name="Bidwell S."/>
            <person name="Joardar V."/>
            <person name="Caler E."/>
            <person name="Walenz B."/>
            <person name="Inman J."/>
            <person name="Schobel S."/>
            <person name="Galinsky K."/>
            <person name="Amedeo P."/>
            <person name="Strausberg R."/>
        </authorList>
    </citation>
    <scope>NUCLEOTIDE SEQUENCE</scope>
    <source>
        <strain evidence="2">USDA</strain>
    </source>
</reference>
<keyword evidence="2" id="KW-0695">RNA-directed DNA polymerase</keyword>
<organism>
    <name type="scientific">Pediculus humanus subsp. corporis</name>
    <name type="common">Body louse</name>
    <dbReference type="NCBI Taxonomy" id="121224"/>
    <lineage>
        <taxon>Eukaryota</taxon>
        <taxon>Metazoa</taxon>
        <taxon>Ecdysozoa</taxon>
        <taxon>Arthropoda</taxon>
        <taxon>Hexapoda</taxon>
        <taxon>Insecta</taxon>
        <taxon>Pterygota</taxon>
        <taxon>Neoptera</taxon>
        <taxon>Paraneoptera</taxon>
        <taxon>Psocodea</taxon>
        <taxon>Troctomorpha</taxon>
        <taxon>Phthiraptera</taxon>
        <taxon>Anoplura</taxon>
        <taxon>Pediculidae</taxon>
        <taxon>Pediculus</taxon>
    </lineage>
</organism>
<keyword evidence="2" id="KW-0255">Endonuclease</keyword>